<evidence type="ECO:0000313" key="7">
    <source>
        <dbReference type="Proteomes" id="UP001501265"/>
    </source>
</evidence>
<evidence type="ECO:0000313" key="6">
    <source>
        <dbReference type="EMBL" id="GAA4803543.1"/>
    </source>
</evidence>
<keyword evidence="7" id="KW-1185">Reference proteome</keyword>
<dbReference type="Pfam" id="PF18603">
    <property type="entry name" value="LAL_C2"/>
    <property type="match status" value="1"/>
</dbReference>
<dbReference type="EMBL" id="BAABIG010000033">
    <property type="protein sequence ID" value="GAA4803543.1"/>
    <property type="molecule type" value="Genomic_DNA"/>
</dbReference>
<keyword evidence="1" id="KW-0436">Ligase</keyword>
<protein>
    <recommendedName>
        <fullName evidence="5">ATP-grasp domain-containing protein</fullName>
    </recommendedName>
</protein>
<dbReference type="PANTHER" id="PTHR43585">
    <property type="entry name" value="FUMIPYRROLE BIOSYNTHESIS PROTEIN C"/>
    <property type="match status" value="1"/>
</dbReference>
<dbReference type="SUPFAM" id="SSF56059">
    <property type="entry name" value="Glutathione synthetase ATP-binding domain-like"/>
    <property type="match status" value="1"/>
</dbReference>
<dbReference type="PROSITE" id="PS50975">
    <property type="entry name" value="ATP_GRASP"/>
    <property type="match status" value="1"/>
</dbReference>
<reference evidence="7" key="1">
    <citation type="journal article" date="2019" name="Int. J. Syst. Evol. Microbiol.">
        <title>The Global Catalogue of Microorganisms (GCM) 10K type strain sequencing project: providing services to taxonomists for standard genome sequencing and annotation.</title>
        <authorList>
            <consortium name="The Broad Institute Genomics Platform"/>
            <consortium name="The Broad Institute Genome Sequencing Center for Infectious Disease"/>
            <person name="Wu L."/>
            <person name="Ma J."/>
        </authorList>
    </citation>
    <scope>NUCLEOTIDE SEQUENCE [LARGE SCALE GENOMIC DNA]</scope>
    <source>
        <strain evidence="7">JCM 18081</strain>
    </source>
</reference>
<keyword evidence="3 4" id="KW-0067">ATP-binding</keyword>
<gene>
    <name evidence="6" type="ORF">GCM10023220_36020</name>
</gene>
<proteinExistence type="predicted"/>
<feature type="domain" description="ATP-grasp" evidence="5">
    <location>
        <begin position="139"/>
        <end position="326"/>
    </location>
</feature>
<accession>A0ABP9C3G3</accession>
<comment type="caution">
    <text evidence="6">The sequence shown here is derived from an EMBL/GenBank/DDBJ whole genome shotgun (WGS) entry which is preliminary data.</text>
</comment>
<dbReference type="InterPro" id="IPR011761">
    <property type="entry name" value="ATP-grasp"/>
</dbReference>
<evidence type="ECO:0000256" key="1">
    <source>
        <dbReference type="ARBA" id="ARBA00022598"/>
    </source>
</evidence>
<dbReference type="PANTHER" id="PTHR43585:SF2">
    <property type="entry name" value="ATP-GRASP ENZYME FSQD"/>
    <property type="match status" value="1"/>
</dbReference>
<dbReference type="InterPro" id="IPR052032">
    <property type="entry name" value="ATP-dep_AA_Ligase"/>
</dbReference>
<dbReference type="Gene3D" id="3.30.470.20">
    <property type="entry name" value="ATP-grasp fold, B domain"/>
    <property type="match status" value="1"/>
</dbReference>
<name>A0ABP9C3G3_9ACTN</name>
<sequence length="429" mass="47021">MTAAPPPVTPPVTPPEGDLAREVLLMADDRASSFTRHAARHRAGSLVLLRFEEARADLSAEYLRETSHLPAFWVRRNAPPAAEARRYLAWIRRQPLRPTRFCNPSEPRQETAQRFARLVGLPHLTSQQVAWVRDKVAMKDRFRRLGLRTADYAPVRTADDIGRFAAAHGWPVVLKPVDSFACVDTYRLDGPGDVRQVDLTARRWMVEQYLGGTEWEACALIHGKEVLDVWPSAMPCRPLDIVDGAMNANISVGSGPGPACDVGGLVRRVVHGMGVDHGYLHMEFFEIDGEPYASEVGIRMAGCEIAANHGYAYGFDVFGATLDVYSGRRPALEYGRRRCVGDLLLPLTGTGTVTALTSREELLRMPGVVHAALRTSPGEHVSARRASHSACGHVHVEGATAAQVEDRIRGVLKAFTMEIAADAAPRLSA</sequence>
<keyword evidence="2 4" id="KW-0547">Nucleotide-binding</keyword>
<evidence type="ECO:0000256" key="4">
    <source>
        <dbReference type="PROSITE-ProRule" id="PRU00409"/>
    </source>
</evidence>
<evidence type="ECO:0000259" key="5">
    <source>
        <dbReference type="PROSITE" id="PS50975"/>
    </source>
</evidence>
<dbReference type="InterPro" id="IPR040570">
    <property type="entry name" value="LAL_C2"/>
</dbReference>
<evidence type="ECO:0000256" key="2">
    <source>
        <dbReference type="ARBA" id="ARBA00022741"/>
    </source>
</evidence>
<organism evidence="6 7">
    <name type="scientific">Streptomyces ziwulingensis</name>
    <dbReference type="NCBI Taxonomy" id="1045501"/>
    <lineage>
        <taxon>Bacteria</taxon>
        <taxon>Bacillati</taxon>
        <taxon>Actinomycetota</taxon>
        <taxon>Actinomycetes</taxon>
        <taxon>Kitasatosporales</taxon>
        <taxon>Streptomycetaceae</taxon>
        <taxon>Streptomyces</taxon>
    </lineage>
</organism>
<evidence type="ECO:0000256" key="3">
    <source>
        <dbReference type="ARBA" id="ARBA00022840"/>
    </source>
</evidence>
<dbReference type="Proteomes" id="UP001501265">
    <property type="component" value="Unassembled WGS sequence"/>
</dbReference>